<comment type="caution">
    <text evidence="2">The sequence shown here is derived from an EMBL/GenBank/DDBJ whole genome shotgun (WGS) entry which is preliminary data.</text>
</comment>
<keyword evidence="1" id="KW-0732">Signal</keyword>
<proteinExistence type="predicted"/>
<organism evidence="2 3">
    <name type="scientific">Sapientia aquatica</name>
    <dbReference type="NCBI Taxonomy" id="1549640"/>
    <lineage>
        <taxon>Bacteria</taxon>
        <taxon>Pseudomonadati</taxon>
        <taxon>Pseudomonadota</taxon>
        <taxon>Betaproteobacteria</taxon>
        <taxon>Burkholderiales</taxon>
        <taxon>Oxalobacteraceae</taxon>
        <taxon>Sapientia</taxon>
    </lineage>
</organism>
<accession>A0A4R5W3V2</accession>
<gene>
    <name evidence="2" type="ORF">E2I14_06745</name>
</gene>
<name>A0A4R5W3V2_9BURK</name>
<sequence>MNSLRLIRVVGLATSLFIFCWSAAFAVDIYVVTSSGLTIGAEEVKDIFVGDKQVEGGVKLTPIDNASLKTEFLDKALHLTPEKYTQLWGRKVFRDGLIPPMTKANDLEIIALIKSKPGTVGYVSAVSGDVRVITKY</sequence>
<feature type="chain" id="PRO_5020465986" evidence="1">
    <location>
        <begin position="27"/>
        <end position="136"/>
    </location>
</feature>
<dbReference type="RefSeq" id="WP_133326701.1">
    <property type="nucleotide sequence ID" value="NZ_SMYL01000002.1"/>
</dbReference>
<dbReference type="EMBL" id="SMYL01000002">
    <property type="protein sequence ID" value="TDK67444.1"/>
    <property type="molecule type" value="Genomic_DNA"/>
</dbReference>
<dbReference type="OrthoDB" id="5368589at2"/>
<protein>
    <submittedName>
        <fullName evidence="2">Phosphate ABC transporter substrate-binding protein</fullName>
    </submittedName>
</protein>
<feature type="signal peptide" evidence="1">
    <location>
        <begin position="1"/>
        <end position="26"/>
    </location>
</feature>
<evidence type="ECO:0000313" key="2">
    <source>
        <dbReference type="EMBL" id="TDK67444.1"/>
    </source>
</evidence>
<keyword evidence="3" id="KW-1185">Reference proteome</keyword>
<dbReference type="AlphaFoldDB" id="A0A4R5W3V2"/>
<evidence type="ECO:0000256" key="1">
    <source>
        <dbReference type="SAM" id="SignalP"/>
    </source>
</evidence>
<reference evidence="2 3" key="1">
    <citation type="submission" date="2019-03" db="EMBL/GenBank/DDBJ databases">
        <title>Sapientia aquatica gen. nov., sp. nov., isolated from a crater lake.</title>
        <authorList>
            <person name="Felfoldi T."/>
            <person name="Szabo A."/>
            <person name="Toth E."/>
            <person name="Schumann P."/>
            <person name="Keki Z."/>
            <person name="Marialigeti K."/>
            <person name="Mathe I."/>
        </authorList>
    </citation>
    <scope>NUCLEOTIDE SEQUENCE [LARGE SCALE GENOMIC DNA]</scope>
    <source>
        <strain evidence="2 3">SA-152</strain>
    </source>
</reference>
<evidence type="ECO:0000313" key="3">
    <source>
        <dbReference type="Proteomes" id="UP000294829"/>
    </source>
</evidence>
<dbReference type="Proteomes" id="UP000294829">
    <property type="component" value="Unassembled WGS sequence"/>
</dbReference>